<keyword evidence="6" id="KW-1185">Reference proteome</keyword>
<comment type="caution">
    <text evidence="5">The sequence shown here is derived from an EMBL/GenBank/DDBJ whole genome shotgun (WGS) entry which is preliminary data.</text>
</comment>
<comment type="caution">
    <text evidence="4">Lacks conserved residue(s) required for the propagation of feature annotation.</text>
</comment>
<dbReference type="GO" id="GO:0006744">
    <property type="term" value="P:ubiquinone biosynthetic process"/>
    <property type="evidence" value="ECO:0007669"/>
    <property type="project" value="UniProtKB-UniRule"/>
</dbReference>
<evidence type="ECO:0000256" key="4">
    <source>
        <dbReference type="HAMAP-Rule" id="MF_01632"/>
    </source>
</evidence>
<feature type="binding site" evidence="4">
    <location>
        <position position="117"/>
    </location>
    <ligand>
        <name>substrate</name>
    </ligand>
</feature>
<reference evidence="5 6" key="1">
    <citation type="submission" date="2017-08" db="EMBL/GenBank/DDBJ databases">
        <title>A Genome Sequence of Oceanimonas doudoroffii ATCC 27123T.</title>
        <authorList>
            <person name="Brennan M.A."/>
            <person name="Maclea K.S."/>
            <person name="Mcclelland W.D."/>
            <person name="Trachtenberg A.M."/>
        </authorList>
    </citation>
    <scope>NUCLEOTIDE SEQUENCE [LARGE SCALE GENOMIC DNA]</scope>
    <source>
        <strain evidence="5 6">ATCC 27123</strain>
    </source>
</reference>
<comment type="catalytic activity">
    <reaction evidence="4">
        <text>chorismate = 4-hydroxybenzoate + pyruvate</text>
        <dbReference type="Rhea" id="RHEA:16505"/>
        <dbReference type="ChEBI" id="CHEBI:15361"/>
        <dbReference type="ChEBI" id="CHEBI:17879"/>
        <dbReference type="ChEBI" id="CHEBI:29748"/>
        <dbReference type="EC" id="4.1.3.40"/>
    </reaction>
</comment>
<comment type="function">
    <text evidence="4">Removes the pyruvyl group from chorismate, with concomitant aromatization of the ring, to provide 4-hydroxybenzoate (4HB) for the ubiquinone pathway.</text>
</comment>
<evidence type="ECO:0000256" key="3">
    <source>
        <dbReference type="ARBA" id="ARBA00023239"/>
    </source>
</evidence>
<evidence type="ECO:0000256" key="2">
    <source>
        <dbReference type="ARBA" id="ARBA00022688"/>
    </source>
</evidence>
<dbReference type="Pfam" id="PF04345">
    <property type="entry name" value="Chor_lyase"/>
    <property type="match status" value="1"/>
</dbReference>
<dbReference type="GO" id="GO:0008813">
    <property type="term" value="F:chorismate lyase activity"/>
    <property type="evidence" value="ECO:0007669"/>
    <property type="project" value="UniProtKB-UniRule"/>
</dbReference>
<keyword evidence="1 4" id="KW-0963">Cytoplasm</keyword>
<comment type="pathway">
    <text evidence="4">Cofactor biosynthesis; ubiquinone biosynthesis.</text>
</comment>
<keyword evidence="3 4" id="KW-0456">Lyase</keyword>
<dbReference type="EMBL" id="NBIM01000003">
    <property type="protein sequence ID" value="OXY81510.1"/>
    <property type="molecule type" value="Genomic_DNA"/>
</dbReference>
<evidence type="ECO:0000313" key="5">
    <source>
        <dbReference type="EMBL" id="OXY81510.1"/>
    </source>
</evidence>
<comment type="subcellular location">
    <subcellularLocation>
        <location evidence="4">Cytoplasm</location>
    </subcellularLocation>
</comment>
<dbReference type="PANTHER" id="PTHR38683">
    <property type="entry name" value="CHORISMATE PYRUVATE-LYASE"/>
    <property type="match status" value="1"/>
</dbReference>
<dbReference type="Proteomes" id="UP000242757">
    <property type="component" value="Unassembled WGS sequence"/>
</dbReference>
<evidence type="ECO:0000313" key="6">
    <source>
        <dbReference type="Proteomes" id="UP000242757"/>
    </source>
</evidence>
<dbReference type="OrthoDB" id="9789493at2"/>
<dbReference type="RefSeq" id="WP_094200879.1">
    <property type="nucleotide sequence ID" value="NZ_NBIM01000003.1"/>
</dbReference>
<keyword evidence="4 5" id="KW-0670">Pyruvate</keyword>
<accession>A0A233RDQ7</accession>
<dbReference type="SUPFAM" id="SSF64288">
    <property type="entry name" value="Chorismate lyase-like"/>
    <property type="match status" value="1"/>
</dbReference>
<organism evidence="5 6">
    <name type="scientific">Oceanimonas doudoroffii</name>
    <dbReference type="NCBI Taxonomy" id="84158"/>
    <lineage>
        <taxon>Bacteria</taxon>
        <taxon>Pseudomonadati</taxon>
        <taxon>Pseudomonadota</taxon>
        <taxon>Gammaproteobacteria</taxon>
        <taxon>Aeromonadales</taxon>
        <taxon>Aeromonadaceae</taxon>
        <taxon>Oceanimonas</taxon>
    </lineage>
</organism>
<name>A0A233RDQ7_9GAMM</name>
<dbReference type="UniPathway" id="UPA00232"/>
<dbReference type="InterPro" id="IPR028978">
    <property type="entry name" value="Chorismate_lyase_/UTRA_dom_sf"/>
</dbReference>
<dbReference type="GO" id="GO:0005829">
    <property type="term" value="C:cytosol"/>
    <property type="evidence" value="ECO:0007669"/>
    <property type="project" value="TreeGrafter"/>
</dbReference>
<dbReference type="InterPro" id="IPR007440">
    <property type="entry name" value="Chorismate--pyruvate_lyase"/>
</dbReference>
<gene>
    <name evidence="4" type="primary">ubiC</name>
    <name evidence="5" type="ORF">B6S08_11065</name>
</gene>
<dbReference type="AlphaFoldDB" id="A0A233RDQ7"/>
<keyword evidence="2 4" id="KW-0831">Ubiquinone biosynthesis</keyword>
<dbReference type="Gene3D" id="3.40.1410.10">
    <property type="entry name" value="Chorismate lyase-like"/>
    <property type="match status" value="1"/>
</dbReference>
<proteinExistence type="inferred from homology"/>
<feature type="binding site" evidence="4">
    <location>
        <position position="80"/>
    </location>
    <ligand>
        <name>substrate</name>
    </ligand>
</feature>
<dbReference type="HAMAP" id="MF_01632">
    <property type="entry name" value="UbiC"/>
    <property type="match status" value="1"/>
</dbReference>
<dbReference type="EC" id="4.1.3.40" evidence="4"/>
<dbReference type="PANTHER" id="PTHR38683:SF1">
    <property type="entry name" value="CHORISMATE PYRUVATE-LYASE"/>
    <property type="match status" value="1"/>
</dbReference>
<protein>
    <recommendedName>
        <fullName evidence="4">Probable chorismate pyruvate-lyase</fullName>
        <shortName evidence="4">CL</shortName>
        <shortName evidence="4">CPL</shortName>
        <ecNumber evidence="4">4.1.3.40</ecNumber>
    </recommendedName>
</protein>
<comment type="similarity">
    <text evidence="4">Belongs to the UbiC family.</text>
</comment>
<dbReference type="GO" id="GO:0042866">
    <property type="term" value="P:pyruvate biosynthetic process"/>
    <property type="evidence" value="ECO:0007669"/>
    <property type="project" value="UniProtKB-UniRule"/>
</dbReference>
<sequence>MSLLFDEQNTAPSADHLWRWGSETPAAPVLNAWLHDTGSLTRLLRRHCRQFEVQLLSDASLRSLTPTQAELLGCDQAFCREVLLCCDGRPWVYASSLYSSATQRALPALAGLGSRALGELMFEAPDLERTPFEFARLNATEYRRLAERTGLNAGFAPAPWARRSTLSTGAARVLVTELFLPASALYQDTMQDTTS</sequence>
<feature type="binding site" evidence="4">
    <location>
        <position position="177"/>
    </location>
    <ligand>
        <name>substrate</name>
    </ligand>
</feature>
<evidence type="ECO:0000256" key="1">
    <source>
        <dbReference type="ARBA" id="ARBA00022490"/>
    </source>
</evidence>